<dbReference type="Gene3D" id="3.40.50.2000">
    <property type="entry name" value="Glycogen Phosphorylase B"/>
    <property type="match status" value="2"/>
</dbReference>
<organism evidence="3 4">
    <name type="scientific">Prevotella heparinolytica</name>
    <dbReference type="NCBI Taxonomy" id="28113"/>
    <lineage>
        <taxon>Bacteria</taxon>
        <taxon>Pseudomonadati</taxon>
        <taxon>Bacteroidota</taxon>
        <taxon>Bacteroidia</taxon>
        <taxon>Bacteroidales</taxon>
        <taxon>Bacteroidaceae</taxon>
        <taxon>Bacteroides</taxon>
    </lineage>
</organism>
<feature type="domain" description="Glycosyltransferase subfamily 4-like N-terminal" evidence="2">
    <location>
        <begin position="30"/>
        <end position="197"/>
    </location>
</feature>
<gene>
    <name evidence="3" type="ORF">EII33_10220</name>
</gene>
<comment type="caution">
    <text evidence="3">The sequence shown here is derived from an EMBL/GenBank/DDBJ whole genome shotgun (WGS) entry which is preliminary data.</text>
</comment>
<dbReference type="InterPro" id="IPR028098">
    <property type="entry name" value="Glyco_trans_4-like_N"/>
</dbReference>
<keyword evidence="1 3" id="KW-0808">Transferase</keyword>
<evidence type="ECO:0000313" key="3">
    <source>
        <dbReference type="EMBL" id="RRD89311.1"/>
    </source>
</evidence>
<dbReference type="Pfam" id="PF13692">
    <property type="entry name" value="Glyco_trans_1_4"/>
    <property type="match status" value="1"/>
</dbReference>
<protein>
    <submittedName>
        <fullName evidence="3">Glycosyltransferase WbuB</fullName>
    </submittedName>
</protein>
<evidence type="ECO:0000256" key="1">
    <source>
        <dbReference type="ARBA" id="ARBA00022679"/>
    </source>
</evidence>
<evidence type="ECO:0000313" key="4">
    <source>
        <dbReference type="Proteomes" id="UP000279562"/>
    </source>
</evidence>
<dbReference type="GO" id="GO:0009103">
    <property type="term" value="P:lipopolysaccharide biosynthetic process"/>
    <property type="evidence" value="ECO:0007669"/>
    <property type="project" value="TreeGrafter"/>
</dbReference>
<dbReference type="GO" id="GO:0016757">
    <property type="term" value="F:glycosyltransferase activity"/>
    <property type="evidence" value="ECO:0007669"/>
    <property type="project" value="TreeGrafter"/>
</dbReference>
<keyword evidence="4" id="KW-1185">Reference proteome</keyword>
<dbReference type="Pfam" id="PF13439">
    <property type="entry name" value="Glyco_transf_4"/>
    <property type="match status" value="1"/>
</dbReference>
<dbReference type="PANTHER" id="PTHR46401">
    <property type="entry name" value="GLYCOSYLTRANSFERASE WBBK-RELATED"/>
    <property type="match status" value="1"/>
</dbReference>
<dbReference type="EMBL" id="RQYF01000054">
    <property type="protein sequence ID" value="RRD89311.1"/>
    <property type="molecule type" value="Genomic_DNA"/>
</dbReference>
<dbReference type="RefSeq" id="WP_125239620.1">
    <property type="nucleotide sequence ID" value="NZ_RQYF01000054.1"/>
</dbReference>
<dbReference type="PANTHER" id="PTHR46401:SF2">
    <property type="entry name" value="GLYCOSYLTRANSFERASE WBBK-RELATED"/>
    <property type="match status" value="1"/>
</dbReference>
<dbReference type="SUPFAM" id="SSF53756">
    <property type="entry name" value="UDP-Glycosyltransferase/glycogen phosphorylase"/>
    <property type="match status" value="1"/>
</dbReference>
<dbReference type="Proteomes" id="UP000279562">
    <property type="component" value="Unassembled WGS sequence"/>
</dbReference>
<sequence>MKNKYILIISAVYPPEPIVSSKLSSDLYLAYKEDGKDVKVLHPEPSRPNGFKFDEGHHSGEDEVILHSYTCPKSSLLGRMRESWSFGKACKKYIKEHHSEIDCIYANTWPMFSQKAIVKAAKKYGIPCIIHVQDVYPESLTNKMPPIVGKIVHTLILPIDKYILRNCTKVVAISGKMKNYLAETRGISPDKISVIINWQNEKEFLDYQENSKVVIEHPFTFMYMGNIGPVAGVDLLIDAFMHVKLDNARLVIAGSGSMKETLMAKAFGCKGIEFWDVPNGKVPDIQSQADVMMLPIKRGAASSSIPSKLPAYMFSAKPIIGCMDEDSDTANAIKEADCGWVIEPENVDKLAETMKMVISVEKTTLNDKAKKSQEYGLAHFSKIKNLSKLTDVIMKQINDNKNE</sequence>
<reference evidence="3 4" key="1">
    <citation type="submission" date="2018-11" db="EMBL/GenBank/DDBJ databases">
        <title>Genomes From Bacteria Associated with the Canine Oral Cavity: a Test Case for Automated Genome-Based Taxonomic Assignment.</title>
        <authorList>
            <person name="Coil D.A."/>
            <person name="Jospin G."/>
            <person name="Darling A.E."/>
            <person name="Wallis C."/>
            <person name="Davis I.J."/>
            <person name="Harris S."/>
            <person name="Eisen J.A."/>
            <person name="Holcombe L.J."/>
            <person name="O'Flynn C."/>
        </authorList>
    </citation>
    <scope>NUCLEOTIDE SEQUENCE [LARGE SCALE GENOMIC DNA]</scope>
    <source>
        <strain evidence="3 4">OH1047_COT-310</strain>
    </source>
</reference>
<dbReference type="CDD" id="cd03794">
    <property type="entry name" value="GT4_WbuB-like"/>
    <property type="match status" value="1"/>
</dbReference>
<dbReference type="AlphaFoldDB" id="A0A3P2A1L2"/>
<accession>A0A3P2A1L2</accession>
<proteinExistence type="predicted"/>
<evidence type="ECO:0000259" key="2">
    <source>
        <dbReference type="Pfam" id="PF13439"/>
    </source>
</evidence>
<name>A0A3P2A1L2_9BACE</name>